<dbReference type="Pfam" id="PF13245">
    <property type="entry name" value="AAA_19"/>
    <property type="match status" value="1"/>
</dbReference>
<dbReference type="Gene3D" id="3.40.50.300">
    <property type="entry name" value="P-loop containing nucleotide triphosphate hydrolases"/>
    <property type="match status" value="2"/>
</dbReference>
<dbReference type="PANTHER" id="PTHR10887:SF495">
    <property type="entry name" value="HELICASE SENATAXIN ISOFORM X1-RELATED"/>
    <property type="match status" value="1"/>
</dbReference>
<dbReference type="InterPro" id="IPR047187">
    <property type="entry name" value="SF1_C_Upf1"/>
</dbReference>
<accession>A0A4Y9YD41</accession>
<proteinExistence type="predicted"/>
<reference evidence="2 3" key="1">
    <citation type="submission" date="2019-01" db="EMBL/GenBank/DDBJ databases">
        <title>Genome sequencing of the rare red list fungi Fomitopsis rosea.</title>
        <authorList>
            <person name="Buettner E."/>
            <person name="Kellner H."/>
        </authorList>
    </citation>
    <scope>NUCLEOTIDE SEQUENCE [LARGE SCALE GENOMIC DNA]</scope>
    <source>
        <strain evidence="2 3">DSM 105464</strain>
    </source>
</reference>
<dbReference type="InterPro" id="IPR041679">
    <property type="entry name" value="DNA2/NAM7-like_C"/>
</dbReference>
<dbReference type="Proteomes" id="UP000298390">
    <property type="component" value="Unassembled WGS sequence"/>
</dbReference>
<organism evidence="2 3">
    <name type="scientific">Rhodofomes roseus</name>
    <dbReference type="NCBI Taxonomy" id="34475"/>
    <lineage>
        <taxon>Eukaryota</taxon>
        <taxon>Fungi</taxon>
        <taxon>Dikarya</taxon>
        <taxon>Basidiomycota</taxon>
        <taxon>Agaricomycotina</taxon>
        <taxon>Agaricomycetes</taxon>
        <taxon>Polyporales</taxon>
        <taxon>Rhodofomes</taxon>
    </lineage>
</organism>
<sequence length="788" mass="88519">MVQRRWTLEQTLVRTPPREVLVTEVDESDLVDFNLDTFLALSGDVLGVACAQGAKGLLTHISFATPTYILCVRITGLSATTRTAGEQARAQRHSRGRKVLQSMLLHSEEYCKVAFDMHRMALALYHDYQLTIVNAIDLQSVRDDLRTDRQAVETFMSYLGRAQDVNKRAVFDNFKGKAFGEGGVQNAALRAWAACHAGLRSKVSEKLQSATPIDTTVIPVNHLKWLATFTRVAWRLHALKPTRVKNDVCADFSHESGELHLLLTRYKTRPRPSNSQRLQVQFSAKNGSKTVQGHTIRVEGKTAAITVNRPVASTAKILSVVTRGKEDLTAAETDREAIVLAVLQQRLPFFEHPFVRPIFESPDRHSSRTSMATNKEICLGVRRLNDSQASAVHRIISEDPADKLCLVQGPPGTGKTTVIAAAVIDLMKVRKAGPGGIWLFAQSNVAVKNIAEKLAQEKFFSFRILVSKDFHFEWHEHLYGKIERNVIRSELFTDHSIDTETRLLGSKVILCTLSMLSNPRLMMSGYTRLVPVETVIVDEASQIEMGDYVPLLGRFNRTLKKLVFIGDDKQLAPYGQEDLGELASVFEMQHLQRDALFLNTQYRMPTPIGKFISSHVYDNKLQTEHDIVDRGSCIFIDVKHGSETKSGKSWTNSAEADAIVVVAKKYIAEGKKFRVITPYDAQRNLLERQLKGALLPWENKCFNVDSFQGNEEDYILISVVRSDKIGFLNNSRRTNVMLSRCKRGMVICTSRAFMEGKAQSSLVGKLAKEWADDGRPWVSWRDVLQGKF</sequence>
<gene>
    <name evidence="2" type="ORF">EVJ58_g5144</name>
</gene>
<dbReference type="SUPFAM" id="SSF52540">
    <property type="entry name" value="P-loop containing nucleoside triphosphate hydrolases"/>
    <property type="match status" value="1"/>
</dbReference>
<dbReference type="CDD" id="cd18808">
    <property type="entry name" value="SF1_C_Upf1"/>
    <property type="match status" value="1"/>
</dbReference>
<name>A0A4Y9YD41_9APHY</name>
<dbReference type="AlphaFoldDB" id="A0A4Y9YD41"/>
<protein>
    <recommendedName>
        <fullName evidence="1">DNA2/NAM7 helicase-like C-terminal domain-containing protein</fullName>
    </recommendedName>
</protein>
<dbReference type="Pfam" id="PF13087">
    <property type="entry name" value="AAA_12"/>
    <property type="match status" value="1"/>
</dbReference>
<evidence type="ECO:0000313" key="2">
    <source>
        <dbReference type="EMBL" id="TFY60454.1"/>
    </source>
</evidence>
<dbReference type="EMBL" id="SEKV01000253">
    <property type="protein sequence ID" value="TFY60454.1"/>
    <property type="molecule type" value="Genomic_DNA"/>
</dbReference>
<dbReference type="PANTHER" id="PTHR10887">
    <property type="entry name" value="DNA2/NAM7 HELICASE FAMILY"/>
    <property type="match status" value="1"/>
</dbReference>
<comment type="caution">
    <text evidence="2">The sequence shown here is derived from an EMBL/GenBank/DDBJ whole genome shotgun (WGS) entry which is preliminary data.</text>
</comment>
<feature type="domain" description="DNA2/NAM7 helicase-like C-terminal" evidence="1">
    <location>
        <begin position="584"/>
        <end position="750"/>
    </location>
</feature>
<evidence type="ECO:0000313" key="3">
    <source>
        <dbReference type="Proteomes" id="UP000298390"/>
    </source>
</evidence>
<dbReference type="InterPro" id="IPR045055">
    <property type="entry name" value="DNA2/NAM7-like"/>
</dbReference>
<evidence type="ECO:0000259" key="1">
    <source>
        <dbReference type="Pfam" id="PF13087"/>
    </source>
</evidence>
<dbReference type="STRING" id="34475.A0A4Y9YD41"/>
<dbReference type="InterPro" id="IPR027417">
    <property type="entry name" value="P-loop_NTPase"/>
</dbReference>